<dbReference type="Proteomes" id="UP001500459">
    <property type="component" value="Unassembled WGS sequence"/>
</dbReference>
<dbReference type="PIRSF" id="PIRSF008502">
    <property type="entry name" value="UCP008502"/>
    <property type="match status" value="1"/>
</dbReference>
<keyword evidence="2" id="KW-1185">Reference proteome</keyword>
<dbReference type="Gene3D" id="3.30.70.1280">
    <property type="entry name" value="SP0830-like domains"/>
    <property type="match status" value="1"/>
</dbReference>
<dbReference type="PANTHER" id="PTHR36439">
    <property type="entry name" value="BLL4334 PROTEIN"/>
    <property type="match status" value="1"/>
</dbReference>
<evidence type="ECO:0000313" key="1">
    <source>
        <dbReference type="EMBL" id="GAA3519478.1"/>
    </source>
</evidence>
<accession>A0ABP6UUR4</accession>
<name>A0ABP6UUR4_9FLAO</name>
<comment type="caution">
    <text evidence="1">The sequence shown here is derived from an EMBL/GenBank/DDBJ whole genome shotgun (WGS) entry which is preliminary data.</text>
</comment>
<dbReference type="EMBL" id="BAABCW010000021">
    <property type="protein sequence ID" value="GAA3519478.1"/>
    <property type="molecule type" value="Genomic_DNA"/>
</dbReference>
<gene>
    <name evidence="1" type="ORF">GCM10022393_37100</name>
</gene>
<dbReference type="InterPro" id="IPR012545">
    <property type="entry name" value="DUF1697"/>
</dbReference>
<evidence type="ECO:0000313" key="2">
    <source>
        <dbReference type="Proteomes" id="UP001500459"/>
    </source>
</evidence>
<dbReference type="PANTHER" id="PTHR36439:SF1">
    <property type="entry name" value="DUF1697 DOMAIN-CONTAINING PROTEIN"/>
    <property type="match status" value="1"/>
</dbReference>
<reference evidence="2" key="1">
    <citation type="journal article" date="2019" name="Int. J. Syst. Evol. Microbiol.">
        <title>The Global Catalogue of Microorganisms (GCM) 10K type strain sequencing project: providing services to taxonomists for standard genome sequencing and annotation.</title>
        <authorList>
            <consortium name="The Broad Institute Genomics Platform"/>
            <consortium name="The Broad Institute Genome Sequencing Center for Infectious Disease"/>
            <person name="Wu L."/>
            <person name="Ma J."/>
        </authorList>
    </citation>
    <scope>NUCLEOTIDE SEQUENCE [LARGE SCALE GENOMIC DNA]</scope>
    <source>
        <strain evidence="2">JCM 17106</strain>
    </source>
</reference>
<proteinExistence type="predicted"/>
<protein>
    <submittedName>
        <fullName evidence="1">DUF1697 domain-containing protein</fullName>
    </submittedName>
</protein>
<dbReference type="SUPFAM" id="SSF160379">
    <property type="entry name" value="SP0830-like"/>
    <property type="match status" value="1"/>
</dbReference>
<sequence length="187" mass="21412">MQTYIALLRGINVSGKKKVIMTELKDMFEHLGYIAVVTYIQSGNVVFKAKEETIQLLEEKIHKGIGTRFGYNVPVLVMISTHLQAVYDQNPFLQRIKEGQLDEKKMYFTLLSDIPEVSTIEKLDIRPADGEEYILNKNHKVVYLYAAQGYGKTKLTNNLFEQKLKCNATTRNLKTTVKLLELSFLSC</sequence>
<organism evidence="1 2">
    <name type="scientific">Aquimarina addita</name>
    <dbReference type="NCBI Taxonomy" id="870485"/>
    <lineage>
        <taxon>Bacteria</taxon>
        <taxon>Pseudomonadati</taxon>
        <taxon>Bacteroidota</taxon>
        <taxon>Flavobacteriia</taxon>
        <taxon>Flavobacteriales</taxon>
        <taxon>Flavobacteriaceae</taxon>
        <taxon>Aquimarina</taxon>
    </lineage>
</organism>
<dbReference type="Pfam" id="PF08002">
    <property type="entry name" value="DUF1697"/>
    <property type="match status" value="1"/>
</dbReference>
<dbReference type="RefSeq" id="WP_344930001.1">
    <property type="nucleotide sequence ID" value="NZ_BAABCW010000021.1"/>
</dbReference>